<dbReference type="InterPro" id="IPR033121">
    <property type="entry name" value="PEPTIDASE_A1"/>
</dbReference>
<comment type="similarity">
    <text evidence="1">Belongs to the peptidase A1 family.</text>
</comment>
<dbReference type="Gene3D" id="2.60.40.1960">
    <property type="match status" value="1"/>
</dbReference>
<feature type="non-terminal residue" evidence="3">
    <location>
        <position position="1"/>
    </location>
</feature>
<dbReference type="GO" id="GO:0004190">
    <property type="term" value="F:aspartic-type endopeptidase activity"/>
    <property type="evidence" value="ECO:0007669"/>
    <property type="project" value="InterPro"/>
</dbReference>
<dbReference type="CDD" id="cd05471">
    <property type="entry name" value="pepsin_like"/>
    <property type="match status" value="1"/>
</dbReference>
<dbReference type="InterPro" id="IPR034164">
    <property type="entry name" value="Pepsin-like_dom"/>
</dbReference>
<dbReference type="OrthoDB" id="5794195at2759"/>
<organism evidence="3 4">
    <name type="scientific">Oesophagostomum dentatum</name>
    <name type="common">Nodular worm</name>
    <dbReference type="NCBI Taxonomy" id="61180"/>
    <lineage>
        <taxon>Eukaryota</taxon>
        <taxon>Metazoa</taxon>
        <taxon>Ecdysozoa</taxon>
        <taxon>Nematoda</taxon>
        <taxon>Chromadorea</taxon>
        <taxon>Rhabditida</taxon>
        <taxon>Rhabditina</taxon>
        <taxon>Rhabditomorpha</taxon>
        <taxon>Strongyloidea</taxon>
        <taxon>Strongylidae</taxon>
        <taxon>Oesophagostomum</taxon>
    </lineage>
</organism>
<dbReference type="GO" id="GO:0005764">
    <property type="term" value="C:lysosome"/>
    <property type="evidence" value="ECO:0007669"/>
    <property type="project" value="TreeGrafter"/>
</dbReference>
<dbReference type="Proteomes" id="UP000053660">
    <property type="component" value="Unassembled WGS sequence"/>
</dbReference>
<evidence type="ECO:0000313" key="4">
    <source>
        <dbReference type="Proteomes" id="UP000053660"/>
    </source>
</evidence>
<evidence type="ECO:0000256" key="1">
    <source>
        <dbReference type="ARBA" id="ARBA00007447"/>
    </source>
</evidence>
<proteinExistence type="inferred from homology"/>
<evidence type="ECO:0000313" key="3">
    <source>
        <dbReference type="EMBL" id="KHJ91341.1"/>
    </source>
</evidence>
<dbReference type="PRINTS" id="PR00792">
    <property type="entry name" value="PEPSIN"/>
</dbReference>
<dbReference type="PANTHER" id="PTHR47966">
    <property type="entry name" value="BETA-SITE APP-CLEAVING ENZYME, ISOFORM A-RELATED"/>
    <property type="match status" value="1"/>
</dbReference>
<gene>
    <name evidence="3" type="ORF">OESDEN_08800</name>
</gene>
<keyword evidence="3" id="KW-0645">Protease</keyword>
<keyword evidence="3" id="KW-0378">Hydrolase</keyword>
<evidence type="ECO:0000259" key="2">
    <source>
        <dbReference type="PROSITE" id="PS51767"/>
    </source>
</evidence>
<dbReference type="InterPro" id="IPR021109">
    <property type="entry name" value="Peptidase_aspartic_dom_sf"/>
</dbReference>
<dbReference type="EMBL" id="KN552143">
    <property type="protein sequence ID" value="KHJ91341.1"/>
    <property type="molecule type" value="Genomic_DNA"/>
</dbReference>
<sequence length="265" mass="29977">VCEIFCPNKICCNKRKTNKVNPCRGKRYFESSKSSTYFSLNKTFESKYIVYRKGAKVHGILGEDTVRLGSDASGGLSVPRTQIGQAKIIDDYFTGHRYDGIIGMAFSSLSRSGFVPPFELASSLGLVEPVFTFYMKSAGGRAEDEYGGAITYGGLDREHCSEDIFYKQLESTTYWKFKYNKEHDLYYIDCNADISAVVTIDRQKFTIEAKNLIIKLEEDVCILAIHGYSNYFASIWIFGAPFIRQYCTVYDIGNTRIGFAKSLQQ</sequence>
<dbReference type="PANTHER" id="PTHR47966:SF45">
    <property type="entry name" value="PEPTIDASE A1 DOMAIN-CONTAINING PROTEIN"/>
    <property type="match status" value="1"/>
</dbReference>
<protein>
    <submittedName>
        <fullName evidence="3">Eukaryotic aspartyl protease</fullName>
    </submittedName>
</protein>
<dbReference type="InterPro" id="IPR001461">
    <property type="entry name" value="Aspartic_peptidase_A1"/>
</dbReference>
<dbReference type="PROSITE" id="PS51767">
    <property type="entry name" value="PEPTIDASE_A1"/>
    <property type="match status" value="1"/>
</dbReference>
<dbReference type="SUPFAM" id="SSF50630">
    <property type="entry name" value="Acid proteases"/>
    <property type="match status" value="1"/>
</dbReference>
<reference evidence="3 4" key="1">
    <citation type="submission" date="2014-03" db="EMBL/GenBank/DDBJ databases">
        <title>Draft genome of the hookworm Oesophagostomum dentatum.</title>
        <authorList>
            <person name="Mitreva M."/>
        </authorList>
    </citation>
    <scope>NUCLEOTIDE SEQUENCE [LARGE SCALE GENOMIC DNA]</scope>
    <source>
        <strain evidence="3 4">OD-Hann</strain>
    </source>
</reference>
<dbReference type="GO" id="GO:0006508">
    <property type="term" value="P:proteolysis"/>
    <property type="evidence" value="ECO:0007669"/>
    <property type="project" value="UniProtKB-KW"/>
</dbReference>
<feature type="domain" description="Peptidase A1" evidence="2">
    <location>
        <begin position="1"/>
        <end position="265"/>
    </location>
</feature>
<name>A0A0B1T5C1_OESDE</name>
<keyword evidence="4" id="KW-1185">Reference proteome</keyword>
<dbReference type="Gene3D" id="2.40.70.10">
    <property type="entry name" value="Acid Proteases"/>
    <property type="match status" value="2"/>
</dbReference>
<dbReference type="Pfam" id="PF00026">
    <property type="entry name" value="Asp"/>
    <property type="match status" value="2"/>
</dbReference>
<accession>A0A0B1T5C1</accession>
<dbReference type="AlphaFoldDB" id="A0A0B1T5C1"/>